<feature type="domain" description="DUF7689" evidence="2">
    <location>
        <begin position="29"/>
        <end position="142"/>
    </location>
</feature>
<comment type="caution">
    <text evidence="3">The sequence shown here is derived from an EMBL/GenBank/DDBJ whole genome shotgun (WGS) entry which is preliminary data.</text>
</comment>
<name>A0AAN6VFW5_9PEZI</name>
<reference evidence="3" key="1">
    <citation type="journal article" date="2023" name="Mol. Phylogenet. Evol.">
        <title>Genome-scale phylogeny and comparative genomics of the fungal order Sordariales.</title>
        <authorList>
            <person name="Hensen N."/>
            <person name="Bonometti L."/>
            <person name="Westerberg I."/>
            <person name="Brannstrom I.O."/>
            <person name="Guillou S."/>
            <person name="Cros-Aarteil S."/>
            <person name="Calhoun S."/>
            <person name="Haridas S."/>
            <person name="Kuo A."/>
            <person name="Mondo S."/>
            <person name="Pangilinan J."/>
            <person name="Riley R."/>
            <person name="LaButti K."/>
            <person name="Andreopoulos B."/>
            <person name="Lipzen A."/>
            <person name="Chen C."/>
            <person name="Yan M."/>
            <person name="Daum C."/>
            <person name="Ng V."/>
            <person name="Clum A."/>
            <person name="Steindorff A."/>
            <person name="Ohm R.A."/>
            <person name="Martin F."/>
            <person name="Silar P."/>
            <person name="Natvig D.O."/>
            <person name="Lalanne C."/>
            <person name="Gautier V."/>
            <person name="Ament-Velasquez S.L."/>
            <person name="Kruys A."/>
            <person name="Hutchinson M.I."/>
            <person name="Powell A.J."/>
            <person name="Barry K."/>
            <person name="Miller A.N."/>
            <person name="Grigoriev I.V."/>
            <person name="Debuchy R."/>
            <person name="Gladieux P."/>
            <person name="Hiltunen Thoren M."/>
            <person name="Johannesson H."/>
        </authorList>
    </citation>
    <scope>NUCLEOTIDE SEQUENCE</scope>
    <source>
        <strain evidence="3">CBS 538.74</strain>
    </source>
</reference>
<sequence length="253" mass="26921">MATPAQVAAFNHEMLQEWGLSPGQFTIVAGPTSVYNCIASAIVANGVAPRKLTPPTMAKMDEQYALAGYYPVSIDGAPMIGDAEAYTRPSAPGVPVHAHRVISATTCRSKYGEDCLVEHPRLAFTRARANNSYVYGTLTRRYRYNAAQLAKDQEKIYVTRSGRSVKRKDLDTTTTGTLLPKTDVVTTKTGTKKRKTNSGEATKTSKAATSSARAAPVAASSTKKVATTATTAAKKVVPTTATGSKTVKTSKKL</sequence>
<organism evidence="3 4">
    <name type="scientific">Chaetomidium leptoderma</name>
    <dbReference type="NCBI Taxonomy" id="669021"/>
    <lineage>
        <taxon>Eukaryota</taxon>
        <taxon>Fungi</taxon>
        <taxon>Dikarya</taxon>
        <taxon>Ascomycota</taxon>
        <taxon>Pezizomycotina</taxon>
        <taxon>Sordariomycetes</taxon>
        <taxon>Sordariomycetidae</taxon>
        <taxon>Sordariales</taxon>
        <taxon>Chaetomiaceae</taxon>
        <taxon>Chaetomidium</taxon>
    </lineage>
</organism>
<dbReference type="Pfam" id="PF24738">
    <property type="entry name" value="DUF7689"/>
    <property type="match status" value="1"/>
</dbReference>
<accession>A0AAN6VFW5</accession>
<protein>
    <recommendedName>
        <fullName evidence="2">DUF7689 domain-containing protein</fullName>
    </recommendedName>
</protein>
<feature type="region of interest" description="Disordered" evidence="1">
    <location>
        <begin position="186"/>
        <end position="231"/>
    </location>
</feature>
<evidence type="ECO:0000313" key="3">
    <source>
        <dbReference type="EMBL" id="KAK4150524.1"/>
    </source>
</evidence>
<evidence type="ECO:0000313" key="4">
    <source>
        <dbReference type="Proteomes" id="UP001302745"/>
    </source>
</evidence>
<evidence type="ECO:0000259" key="2">
    <source>
        <dbReference type="Pfam" id="PF24738"/>
    </source>
</evidence>
<dbReference type="AlphaFoldDB" id="A0AAN6VFW5"/>
<evidence type="ECO:0000256" key="1">
    <source>
        <dbReference type="SAM" id="MobiDB-lite"/>
    </source>
</evidence>
<reference evidence="3" key="2">
    <citation type="submission" date="2023-05" db="EMBL/GenBank/DDBJ databases">
        <authorList>
            <consortium name="Lawrence Berkeley National Laboratory"/>
            <person name="Steindorff A."/>
            <person name="Hensen N."/>
            <person name="Bonometti L."/>
            <person name="Westerberg I."/>
            <person name="Brannstrom I.O."/>
            <person name="Guillou S."/>
            <person name="Cros-Aarteil S."/>
            <person name="Calhoun S."/>
            <person name="Haridas S."/>
            <person name="Kuo A."/>
            <person name="Mondo S."/>
            <person name="Pangilinan J."/>
            <person name="Riley R."/>
            <person name="Labutti K."/>
            <person name="Andreopoulos B."/>
            <person name="Lipzen A."/>
            <person name="Chen C."/>
            <person name="Yanf M."/>
            <person name="Daum C."/>
            <person name="Ng V."/>
            <person name="Clum A."/>
            <person name="Ohm R."/>
            <person name="Martin F."/>
            <person name="Silar P."/>
            <person name="Natvig D."/>
            <person name="Lalanne C."/>
            <person name="Gautier V."/>
            <person name="Ament-Velasquez S.L."/>
            <person name="Kruys A."/>
            <person name="Hutchinson M.I."/>
            <person name="Powell A.J."/>
            <person name="Barry K."/>
            <person name="Miller A.N."/>
            <person name="Grigoriev I.V."/>
            <person name="Debuchy R."/>
            <person name="Gladieux P."/>
            <person name="Thoren M.H."/>
            <person name="Johannesson H."/>
        </authorList>
    </citation>
    <scope>NUCLEOTIDE SEQUENCE</scope>
    <source>
        <strain evidence="3">CBS 538.74</strain>
    </source>
</reference>
<feature type="compositionally biased region" description="Low complexity" evidence="1">
    <location>
        <begin position="201"/>
        <end position="231"/>
    </location>
</feature>
<dbReference type="Proteomes" id="UP001302745">
    <property type="component" value="Unassembled WGS sequence"/>
</dbReference>
<gene>
    <name evidence="3" type="ORF">C8A00DRAFT_36890</name>
</gene>
<dbReference type="InterPro" id="IPR056106">
    <property type="entry name" value="DUF7689"/>
</dbReference>
<keyword evidence="4" id="KW-1185">Reference proteome</keyword>
<dbReference type="EMBL" id="MU857067">
    <property type="protein sequence ID" value="KAK4150524.1"/>
    <property type="molecule type" value="Genomic_DNA"/>
</dbReference>
<proteinExistence type="predicted"/>